<evidence type="ECO:0000256" key="2">
    <source>
        <dbReference type="ARBA" id="ARBA00022705"/>
    </source>
</evidence>
<evidence type="ECO:0000313" key="11">
    <source>
        <dbReference type="Proteomes" id="UP000515158"/>
    </source>
</evidence>
<comment type="similarity">
    <text evidence="8">Belongs to the activator 1 small subunits family. CTF18 subfamily.</text>
</comment>
<dbReference type="Gene3D" id="1.10.8.60">
    <property type="match status" value="1"/>
</dbReference>
<dbReference type="InterPro" id="IPR003593">
    <property type="entry name" value="AAA+_ATPase"/>
</dbReference>
<dbReference type="PANTHER" id="PTHR46765">
    <property type="entry name" value="P-LOOP CONTAINING NUCLEOSIDE TRIPHOSPHATE HYDROLASES SUPERFAMILY PROTEIN"/>
    <property type="match status" value="1"/>
</dbReference>
<dbReference type="GO" id="GO:0005634">
    <property type="term" value="C:nucleus"/>
    <property type="evidence" value="ECO:0007669"/>
    <property type="project" value="UniProtKB-SubCell"/>
</dbReference>
<keyword evidence="4" id="KW-0067">ATP-binding</keyword>
<evidence type="ECO:0000256" key="4">
    <source>
        <dbReference type="ARBA" id="ARBA00022840"/>
    </source>
</evidence>
<dbReference type="SMART" id="SM00382">
    <property type="entry name" value="AAA"/>
    <property type="match status" value="1"/>
</dbReference>
<dbReference type="PANTHER" id="PTHR46765:SF1">
    <property type="entry name" value="P-LOOP CONTAINING NUCLEOSIDE TRIPHOSPHATE HYDROLASES SUPERFAMILY PROTEIN"/>
    <property type="match status" value="1"/>
</dbReference>
<organism evidence="12">
    <name type="scientific">Thrips palmi</name>
    <name type="common">Melon thrips</name>
    <dbReference type="NCBI Taxonomy" id="161013"/>
    <lineage>
        <taxon>Eukaryota</taxon>
        <taxon>Metazoa</taxon>
        <taxon>Ecdysozoa</taxon>
        <taxon>Arthropoda</taxon>
        <taxon>Hexapoda</taxon>
        <taxon>Insecta</taxon>
        <taxon>Pterygota</taxon>
        <taxon>Neoptera</taxon>
        <taxon>Paraneoptera</taxon>
        <taxon>Thysanoptera</taxon>
        <taxon>Terebrantia</taxon>
        <taxon>Thripoidea</taxon>
        <taxon>Thripidae</taxon>
        <taxon>Thrips</taxon>
    </lineage>
</organism>
<name>A0A6P8YD26_THRPL</name>
<evidence type="ECO:0000256" key="5">
    <source>
        <dbReference type="ARBA" id="ARBA00023125"/>
    </source>
</evidence>
<dbReference type="Pfam" id="PF00004">
    <property type="entry name" value="AAA"/>
    <property type="match status" value="1"/>
</dbReference>
<dbReference type="GO" id="GO:0006260">
    <property type="term" value="P:DNA replication"/>
    <property type="evidence" value="ECO:0007669"/>
    <property type="project" value="UniProtKB-KW"/>
</dbReference>
<dbReference type="AlphaFoldDB" id="A0A6P8YD26"/>
<evidence type="ECO:0000256" key="8">
    <source>
        <dbReference type="ARBA" id="ARBA00043975"/>
    </source>
</evidence>
<evidence type="ECO:0000259" key="10">
    <source>
        <dbReference type="SMART" id="SM00382"/>
    </source>
</evidence>
<feature type="domain" description="AAA+ ATPase" evidence="10">
    <location>
        <begin position="357"/>
        <end position="493"/>
    </location>
</feature>
<dbReference type="GO" id="GO:0016887">
    <property type="term" value="F:ATP hydrolysis activity"/>
    <property type="evidence" value="ECO:0007669"/>
    <property type="project" value="InterPro"/>
</dbReference>
<comment type="subcellular location">
    <subcellularLocation>
        <location evidence="1">Nucleus</location>
    </subcellularLocation>
</comment>
<feature type="compositionally biased region" description="Basic and acidic residues" evidence="9">
    <location>
        <begin position="866"/>
        <end position="879"/>
    </location>
</feature>
<dbReference type="InParanoid" id="A0A6P8YD26"/>
<dbReference type="InterPro" id="IPR027417">
    <property type="entry name" value="P-loop_NTPase"/>
</dbReference>
<proteinExistence type="inferred from homology"/>
<keyword evidence="2" id="KW-0235">DNA replication</keyword>
<sequence>MDEDFPNPEEEFEMMYADELAMLQEMEEGLPNEPVVRKPAPPTVRRSLDFCGSSSTQITDVISSTPANSGVEKLSAASPPSRKRTIDDIFGDIDDIELEEAAEGHHLSGKSSKRSCKQTVVDPTFFLDEDPGPESSHGKEMELIDRINDLRKKAFMECQQGHISSPTSINSKPFDHSRLKASSSITKGVPKWPFVSVTSELGDRVYVRLRTEEYMDEQCDKVSHKRGQSGLLRSSFSSLKDEALKILEEKQESIIAAQVAELETLETSESASSKTHDGNNNLWVVKYKPTSYAELLSEENVNRTLLHWLKLWDKVVFNKERKTHVKAVKEDKKNQRFQKKPFGQVLTDELDEHGRPQFKMVLLCGPPGLGKTTLAHMVAKLAGYNVVEVNASDDRTPEAFHTQLQAATQMKSVMGKEPRPNCLVLDEIDGAPAVSIETLIKFVSGKNVGKGKGKKKDAGPGILKRPVICICNDPYVPALRSLRQQAFVLHFPPTASERLASRLMTISRKQGIKTDLGAMLALCEKSQNDIRSCLSLLHYFKSQNRSVRLSDIHQSNVGQKDIQRGLFSVWQEVFQIQRSKGGFTQAAANAVARSKANSSNQTPEMKSGDSAIAARIQRVLNTVQSHGDYNRLAQGVFENYPNMRLRDSSLNGIVKGLDWFSSVDLLNTEILSSQNYILMPYMSYAFAVWHILYAGLAWPKINYPNASYEASVKEGHTKQIIGELVKGMSPSVRVNCNETQLIMEILPLLLDVIVPNFRPVSLQLYSSQEKKDFCSVVSTMIDYNLTYVQERTPEGTYVCNLDPNIEEIVYFGESKPPRTLSYGTKQLLSREIEMEKMRRFEMAFTSAQSVQTPSSIPQDKSPPKNAPREEAPGKSKEKVSPTNVPNHLRKLKAKPVLKELQTKDFFGRIVDITLSPSTVKANSEAELKGDIWFHFKEGYNNAVRKTIKISELL</sequence>
<keyword evidence="5" id="KW-0238">DNA-binding</keyword>
<evidence type="ECO:0000256" key="3">
    <source>
        <dbReference type="ARBA" id="ARBA00022741"/>
    </source>
</evidence>
<reference evidence="12" key="1">
    <citation type="submission" date="2025-08" db="UniProtKB">
        <authorList>
            <consortium name="RefSeq"/>
        </authorList>
    </citation>
    <scope>IDENTIFICATION</scope>
    <source>
        <tissue evidence="12">Total insect</tissue>
    </source>
</reference>
<dbReference type="KEGG" id="tpal:117641223"/>
<keyword evidence="3" id="KW-0547">Nucleotide-binding</keyword>
<dbReference type="CDD" id="cd00009">
    <property type="entry name" value="AAA"/>
    <property type="match status" value="1"/>
</dbReference>
<dbReference type="Gene3D" id="3.40.50.300">
    <property type="entry name" value="P-loop containing nucleotide triphosphate hydrolases"/>
    <property type="match status" value="1"/>
</dbReference>
<evidence type="ECO:0000313" key="12">
    <source>
        <dbReference type="RefSeq" id="XP_034234266.1"/>
    </source>
</evidence>
<feature type="region of interest" description="Disordered" evidence="9">
    <location>
        <begin position="61"/>
        <end position="85"/>
    </location>
</feature>
<dbReference type="OrthoDB" id="2195431at2759"/>
<keyword evidence="7" id="KW-0131">Cell cycle</keyword>
<dbReference type="Proteomes" id="UP000515158">
    <property type="component" value="Unplaced"/>
</dbReference>
<dbReference type="RefSeq" id="XP_034234266.1">
    <property type="nucleotide sequence ID" value="XM_034378375.1"/>
</dbReference>
<dbReference type="FunFam" id="3.40.50.300:FF:001083">
    <property type="entry name" value="Chromosome transmission fidelity factor 18"/>
    <property type="match status" value="1"/>
</dbReference>
<dbReference type="CDD" id="cd18140">
    <property type="entry name" value="HLD_clamp_RFC"/>
    <property type="match status" value="1"/>
</dbReference>
<gene>
    <name evidence="12" type="primary">LOC117641223</name>
</gene>
<dbReference type="CTD" id="44637"/>
<feature type="region of interest" description="Disordered" evidence="9">
    <location>
        <begin position="846"/>
        <end position="886"/>
    </location>
</feature>
<dbReference type="InterPro" id="IPR053016">
    <property type="entry name" value="CTF18-RFC_complex"/>
</dbReference>
<dbReference type="InterPro" id="IPR047854">
    <property type="entry name" value="RFC_lid"/>
</dbReference>
<evidence type="ECO:0000256" key="1">
    <source>
        <dbReference type="ARBA" id="ARBA00004123"/>
    </source>
</evidence>
<dbReference type="GeneID" id="117641223"/>
<dbReference type="GO" id="GO:0005524">
    <property type="term" value="F:ATP binding"/>
    <property type="evidence" value="ECO:0007669"/>
    <property type="project" value="UniProtKB-KW"/>
</dbReference>
<evidence type="ECO:0000256" key="9">
    <source>
        <dbReference type="SAM" id="MobiDB-lite"/>
    </source>
</evidence>
<dbReference type="InterPro" id="IPR003959">
    <property type="entry name" value="ATPase_AAA_core"/>
</dbReference>
<protein>
    <submittedName>
        <fullName evidence="12">Chromosome transmission fidelity protein 18 homolog isoform X1</fullName>
    </submittedName>
</protein>
<evidence type="ECO:0000256" key="6">
    <source>
        <dbReference type="ARBA" id="ARBA00023242"/>
    </source>
</evidence>
<dbReference type="SUPFAM" id="SSF52540">
    <property type="entry name" value="P-loop containing nucleoside triphosphate hydrolases"/>
    <property type="match status" value="1"/>
</dbReference>
<feature type="compositionally biased region" description="Polar residues" evidence="9">
    <location>
        <begin position="846"/>
        <end position="858"/>
    </location>
</feature>
<keyword evidence="6" id="KW-0539">Nucleus</keyword>
<accession>A0A6P8YD26</accession>
<evidence type="ECO:0000256" key="7">
    <source>
        <dbReference type="ARBA" id="ARBA00023306"/>
    </source>
</evidence>
<keyword evidence="11" id="KW-1185">Reference proteome</keyword>
<dbReference type="GO" id="GO:0003677">
    <property type="term" value="F:DNA binding"/>
    <property type="evidence" value="ECO:0007669"/>
    <property type="project" value="UniProtKB-KW"/>
</dbReference>
<dbReference type="FunCoup" id="A0A6P8YD26">
    <property type="interactions" value="1528"/>
</dbReference>